<dbReference type="EMBL" id="GL349453">
    <property type="protein sequence ID" value="KNC49069.1"/>
    <property type="molecule type" value="Genomic_DNA"/>
</dbReference>
<name>A0A0L0D9R9_THETB</name>
<proteinExistence type="predicted"/>
<dbReference type="Proteomes" id="UP000054408">
    <property type="component" value="Unassembled WGS sequence"/>
</dbReference>
<dbReference type="RefSeq" id="XP_013758100.1">
    <property type="nucleotide sequence ID" value="XM_013902646.1"/>
</dbReference>
<gene>
    <name evidence="1" type="ORF">AMSG_05028</name>
</gene>
<reference evidence="1 2" key="1">
    <citation type="submission" date="2010-05" db="EMBL/GenBank/DDBJ databases">
        <title>The Genome Sequence of Thecamonas trahens ATCC 50062.</title>
        <authorList>
            <consortium name="The Broad Institute Genome Sequencing Platform"/>
            <person name="Russ C."/>
            <person name="Cuomo C."/>
            <person name="Shea T."/>
            <person name="Young S.K."/>
            <person name="Zeng Q."/>
            <person name="Koehrsen M."/>
            <person name="Haas B."/>
            <person name="Borodovsky M."/>
            <person name="Guigo R."/>
            <person name="Alvarado L."/>
            <person name="Berlin A."/>
            <person name="Bochicchio J."/>
            <person name="Borenstein D."/>
            <person name="Chapman S."/>
            <person name="Chen Z."/>
            <person name="Freedman E."/>
            <person name="Gellesch M."/>
            <person name="Goldberg J."/>
            <person name="Griggs A."/>
            <person name="Gujja S."/>
            <person name="Heilman E."/>
            <person name="Heiman D."/>
            <person name="Hepburn T."/>
            <person name="Howarth C."/>
            <person name="Jen D."/>
            <person name="Larson L."/>
            <person name="Mehta T."/>
            <person name="Park D."/>
            <person name="Pearson M."/>
            <person name="Roberts A."/>
            <person name="Saif S."/>
            <person name="Shenoy N."/>
            <person name="Sisk P."/>
            <person name="Stolte C."/>
            <person name="Sykes S."/>
            <person name="Thomson T."/>
            <person name="Walk T."/>
            <person name="White J."/>
            <person name="Yandava C."/>
            <person name="Burger G."/>
            <person name="Gray M.W."/>
            <person name="Holland P.W.H."/>
            <person name="King N."/>
            <person name="Lang F.B.F."/>
            <person name="Roger A.J."/>
            <person name="Ruiz-Trillo I."/>
            <person name="Lander E."/>
            <person name="Nusbaum C."/>
        </authorList>
    </citation>
    <scope>NUCLEOTIDE SEQUENCE [LARGE SCALE GENOMIC DNA]</scope>
    <source>
        <strain evidence="1 2">ATCC 50062</strain>
    </source>
</reference>
<evidence type="ECO:0000313" key="1">
    <source>
        <dbReference type="EMBL" id="KNC49069.1"/>
    </source>
</evidence>
<evidence type="ECO:0000313" key="2">
    <source>
        <dbReference type="Proteomes" id="UP000054408"/>
    </source>
</evidence>
<accession>A0A0L0D9R9</accession>
<organism evidence="1 2">
    <name type="scientific">Thecamonas trahens ATCC 50062</name>
    <dbReference type="NCBI Taxonomy" id="461836"/>
    <lineage>
        <taxon>Eukaryota</taxon>
        <taxon>Apusozoa</taxon>
        <taxon>Apusomonadida</taxon>
        <taxon>Apusomonadidae</taxon>
        <taxon>Thecamonas</taxon>
    </lineage>
</organism>
<dbReference type="GeneID" id="25564530"/>
<dbReference type="AlphaFoldDB" id="A0A0L0D9R9"/>
<keyword evidence="2" id="KW-1185">Reference proteome</keyword>
<protein>
    <submittedName>
        <fullName evidence="1">Uncharacterized protein</fullName>
    </submittedName>
</protein>
<sequence>MASAMQAARAEVQVAPVNSATVRRKWRREAAKTAAAVEEALADDGGGGVAAAAGVLDEAEARGAWYENELLESAALAKYRAMRQRYGAS</sequence>